<dbReference type="Gene3D" id="3.40.630.190">
    <property type="entry name" value="LCP protein"/>
    <property type="match status" value="1"/>
</dbReference>
<dbReference type="Pfam" id="PF03816">
    <property type="entry name" value="LytR_cpsA_psr"/>
    <property type="match status" value="1"/>
</dbReference>
<feature type="domain" description="Cell envelope-related transcriptional attenuator" evidence="3">
    <location>
        <begin position="101"/>
        <end position="245"/>
    </location>
</feature>
<dbReference type="RefSeq" id="WP_278157804.1">
    <property type="nucleotide sequence ID" value="NZ_CP121252.1"/>
</dbReference>
<evidence type="ECO:0000256" key="2">
    <source>
        <dbReference type="SAM" id="Phobius"/>
    </source>
</evidence>
<dbReference type="Proteomes" id="UP001219037">
    <property type="component" value="Chromosome"/>
</dbReference>
<dbReference type="InterPro" id="IPR004474">
    <property type="entry name" value="LytR_CpsA_psr"/>
</dbReference>
<dbReference type="PANTHER" id="PTHR33392:SF6">
    <property type="entry name" value="POLYISOPRENYL-TEICHOIC ACID--PEPTIDOGLYCAN TEICHOIC ACID TRANSFERASE TAGU"/>
    <property type="match status" value="1"/>
</dbReference>
<evidence type="ECO:0000256" key="1">
    <source>
        <dbReference type="ARBA" id="ARBA00006068"/>
    </source>
</evidence>
<name>A0ABY8H7X1_9MICC</name>
<keyword evidence="5" id="KW-1185">Reference proteome</keyword>
<sequence length="341" mass="36770">MTDALMDTPHRDRPRKKSRKGLIAILIALVLFIGAIVFIAWSLFGRLSDIETIDNAFPDESLRPAAVEPPDGEDAPLNILLLGSDTRADTSTSLLSDLGSRADTIMVAHIPSDRESVQIMSIMRDSWVEIPGHGNAKVNAAMAYGGVPLMVQTVEGLIDQRIDHVAVADFNGFKNITDALGGVTVNNPRAFTASSPVNIPFEAGEITLNGDEALAFVRERKSFSDGDYTRVANQQLFLQSVAGQVLSRETLTNPGKLSDLIGATTPYVALDHELGLTKMIQLGSSMSSTRASDISSFTLPTNGTGREGGGQSVVYVDWDELENVRTRFAEDDLVGYEPAAY</sequence>
<reference evidence="4 5" key="1">
    <citation type="submission" date="2023-04" db="EMBL/GenBank/DDBJ databases">
        <title>Funneling lignin-derived compounds into biodiesel using alkali-halophilic Citricoccus sp. P2.</title>
        <authorList>
            <person name="Luo C.-B."/>
        </authorList>
    </citation>
    <scope>NUCLEOTIDE SEQUENCE [LARGE SCALE GENOMIC DNA]</scope>
    <source>
        <strain evidence="4 5">P2</strain>
    </source>
</reference>
<feature type="transmembrane region" description="Helical" evidence="2">
    <location>
        <begin position="21"/>
        <end position="44"/>
    </location>
</feature>
<dbReference type="NCBIfam" id="TIGR00350">
    <property type="entry name" value="lytR_cpsA_psr"/>
    <property type="match status" value="1"/>
</dbReference>
<evidence type="ECO:0000313" key="4">
    <source>
        <dbReference type="EMBL" id="WFP16707.1"/>
    </source>
</evidence>
<protein>
    <submittedName>
        <fullName evidence="4">LCP family protein</fullName>
    </submittedName>
</protein>
<dbReference type="InterPro" id="IPR050922">
    <property type="entry name" value="LytR/CpsA/Psr_CW_biosynth"/>
</dbReference>
<organism evidence="4 5">
    <name type="scientific">Citricoccus muralis</name>
    <dbReference type="NCBI Taxonomy" id="169134"/>
    <lineage>
        <taxon>Bacteria</taxon>
        <taxon>Bacillati</taxon>
        <taxon>Actinomycetota</taxon>
        <taxon>Actinomycetes</taxon>
        <taxon>Micrococcales</taxon>
        <taxon>Micrococcaceae</taxon>
        <taxon>Citricoccus</taxon>
    </lineage>
</organism>
<accession>A0ABY8H7X1</accession>
<evidence type="ECO:0000259" key="3">
    <source>
        <dbReference type="Pfam" id="PF03816"/>
    </source>
</evidence>
<keyword evidence="2" id="KW-1133">Transmembrane helix</keyword>
<evidence type="ECO:0000313" key="5">
    <source>
        <dbReference type="Proteomes" id="UP001219037"/>
    </source>
</evidence>
<proteinExistence type="inferred from homology"/>
<dbReference type="PANTHER" id="PTHR33392">
    <property type="entry name" value="POLYISOPRENYL-TEICHOIC ACID--PEPTIDOGLYCAN TEICHOIC ACID TRANSFERASE TAGU"/>
    <property type="match status" value="1"/>
</dbReference>
<gene>
    <name evidence="4" type="ORF">P8192_00845</name>
</gene>
<comment type="similarity">
    <text evidence="1">Belongs to the LytR/CpsA/Psr (LCP) family.</text>
</comment>
<keyword evidence="2" id="KW-0812">Transmembrane</keyword>
<dbReference type="EMBL" id="CP121252">
    <property type="protein sequence ID" value="WFP16707.1"/>
    <property type="molecule type" value="Genomic_DNA"/>
</dbReference>
<keyword evidence="2" id="KW-0472">Membrane</keyword>